<dbReference type="OrthoDB" id="3771266at2"/>
<feature type="domain" description="AB hydrolase-1" evidence="1">
    <location>
        <begin position="30"/>
        <end position="268"/>
    </location>
</feature>
<dbReference type="InterPro" id="IPR000073">
    <property type="entry name" value="AB_hydrolase_1"/>
</dbReference>
<dbReference type="RefSeq" id="WP_154727725.1">
    <property type="nucleotide sequence ID" value="NZ_SZYE01000001.1"/>
</dbReference>
<dbReference type="Pfam" id="PF12697">
    <property type="entry name" value="Abhydrolase_6"/>
    <property type="match status" value="1"/>
</dbReference>
<dbReference type="PRINTS" id="PR00111">
    <property type="entry name" value="ABHYDROLASE"/>
</dbReference>
<dbReference type="PANTHER" id="PTHR43194:SF2">
    <property type="entry name" value="PEROXISOMAL MEMBRANE PROTEIN LPX1"/>
    <property type="match status" value="1"/>
</dbReference>
<comment type="caution">
    <text evidence="2">The sequence shown here is derived from an EMBL/GenBank/DDBJ whole genome shotgun (WGS) entry which is preliminary data.</text>
</comment>
<accession>A0A7Z8K2E2</accession>
<dbReference type="InterPro" id="IPR000639">
    <property type="entry name" value="Epox_hydrolase-like"/>
</dbReference>
<dbReference type="GO" id="GO:0016787">
    <property type="term" value="F:hydrolase activity"/>
    <property type="evidence" value="ECO:0007669"/>
    <property type="project" value="UniProtKB-KW"/>
</dbReference>
<dbReference type="Gene3D" id="3.40.50.1820">
    <property type="entry name" value="alpha/beta hydrolase"/>
    <property type="match status" value="1"/>
</dbReference>
<keyword evidence="2" id="KW-0378">Hydrolase</keyword>
<dbReference type="InterPro" id="IPR050228">
    <property type="entry name" value="Carboxylesterase_BioH"/>
</dbReference>
<name>A0A7Z8K2E2_9CELL</name>
<organism evidence="2 3">
    <name type="scientific">Cellulomonas hominis</name>
    <dbReference type="NCBI Taxonomy" id="156981"/>
    <lineage>
        <taxon>Bacteria</taxon>
        <taxon>Bacillati</taxon>
        <taxon>Actinomycetota</taxon>
        <taxon>Actinomycetes</taxon>
        <taxon>Micrococcales</taxon>
        <taxon>Cellulomonadaceae</taxon>
        <taxon>Cellulomonas</taxon>
    </lineage>
</organism>
<dbReference type="AlphaFoldDB" id="A0A7Z8K2E2"/>
<dbReference type="SUPFAM" id="SSF53474">
    <property type="entry name" value="alpha/beta-Hydrolases"/>
    <property type="match status" value="1"/>
</dbReference>
<sequence length="285" mass="29880">MYNIDARRTLHLPRPEGRVAYDDAGTGPLVVMVPGMGDLRSTYDELRAALLGAGYRVVTTDLRGHGDSDAGFTTHGDEATAGDVAALVEHLDAGPAVLVGSSMGSSAAAVVAADRPELVRGLVLLAPFLRDPAQPAAVRALLPVAYRVLFSGPWGAAVWAAYYRSLNRGTRSPRLAAHTDAIRAALRRPGYLRAFRHLTLALTHAPVEARVPRIHAPALAVVGALDPDWPDPAAELAWVRDAIGARALLVEDAGHYPQHQAPEVVAAAVLGLLADVAPVDAVPGA</sequence>
<evidence type="ECO:0000259" key="1">
    <source>
        <dbReference type="Pfam" id="PF12697"/>
    </source>
</evidence>
<protein>
    <submittedName>
        <fullName evidence="2">Alpha/beta hydrolase</fullName>
    </submittedName>
</protein>
<evidence type="ECO:0000313" key="3">
    <source>
        <dbReference type="Proteomes" id="UP000308121"/>
    </source>
</evidence>
<proteinExistence type="predicted"/>
<gene>
    <name evidence="2" type="ORF">FA014_00340</name>
</gene>
<evidence type="ECO:0000313" key="2">
    <source>
        <dbReference type="EMBL" id="TKR27498.1"/>
    </source>
</evidence>
<dbReference type="PANTHER" id="PTHR43194">
    <property type="entry name" value="HYDROLASE ALPHA/BETA FOLD FAMILY"/>
    <property type="match status" value="1"/>
</dbReference>
<dbReference type="PRINTS" id="PR00412">
    <property type="entry name" value="EPOXHYDRLASE"/>
</dbReference>
<dbReference type="InterPro" id="IPR029058">
    <property type="entry name" value="AB_hydrolase_fold"/>
</dbReference>
<dbReference type="Proteomes" id="UP000308121">
    <property type="component" value="Unassembled WGS sequence"/>
</dbReference>
<dbReference type="EMBL" id="SZYE01000001">
    <property type="protein sequence ID" value="TKR27498.1"/>
    <property type="molecule type" value="Genomic_DNA"/>
</dbReference>
<reference evidence="2 3" key="1">
    <citation type="submission" date="2019-05" db="EMBL/GenBank/DDBJ databases">
        <title>Genome sequence of Cellulomonas hominis strain CS1.</title>
        <authorList>
            <person name="Belmont J."/>
            <person name="Maclea K.S."/>
        </authorList>
    </citation>
    <scope>NUCLEOTIDE SEQUENCE [LARGE SCALE GENOMIC DNA]</scope>
    <source>
        <strain evidence="2 3">CS1</strain>
    </source>
</reference>